<evidence type="ECO:0000313" key="3">
    <source>
        <dbReference type="Proteomes" id="UP000623467"/>
    </source>
</evidence>
<keyword evidence="3" id="KW-1185">Reference proteome</keyword>
<dbReference type="Gene3D" id="3.40.250.10">
    <property type="entry name" value="Rhodanese-like domain"/>
    <property type="match status" value="1"/>
</dbReference>
<feature type="domain" description="Rhodanese" evidence="1">
    <location>
        <begin position="388"/>
        <end position="495"/>
    </location>
</feature>
<dbReference type="InterPro" id="IPR050214">
    <property type="entry name" value="Cys_Synth/Cystath_Beta-Synth"/>
</dbReference>
<dbReference type="Pfam" id="PF00291">
    <property type="entry name" value="PALP"/>
    <property type="match status" value="1"/>
</dbReference>
<dbReference type="EMBL" id="JACAZH010000002">
    <property type="protein sequence ID" value="KAF7375455.1"/>
    <property type="molecule type" value="Genomic_DNA"/>
</dbReference>
<comment type="caution">
    <text evidence="2">The sequence shown here is derived from an EMBL/GenBank/DDBJ whole genome shotgun (WGS) entry which is preliminary data.</text>
</comment>
<dbReference type="InterPro" id="IPR036873">
    <property type="entry name" value="Rhodanese-like_dom_sf"/>
</dbReference>
<dbReference type="OrthoDB" id="10259545at2759"/>
<organism evidence="2 3">
    <name type="scientific">Mycena sanguinolenta</name>
    <dbReference type="NCBI Taxonomy" id="230812"/>
    <lineage>
        <taxon>Eukaryota</taxon>
        <taxon>Fungi</taxon>
        <taxon>Dikarya</taxon>
        <taxon>Basidiomycota</taxon>
        <taxon>Agaricomycotina</taxon>
        <taxon>Agaricomycetes</taxon>
        <taxon>Agaricomycetidae</taxon>
        <taxon>Agaricales</taxon>
        <taxon>Marasmiineae</taxon>
        <taxon>Mycenaceae</taxon>
        <taxon>Mycena</taxon>
    </lineage>
</organism>
<dbReference type="Gene3D" id="3.40.50.1100">
    <property type="match status" value="2"/>
</dbReference>
<name>A0A8H6ZH18_9AGAR</name>
<dbReference type="PROSITE" id="PS50206">
    <property type="entry name" value="RHODANESE_3"/>
    <property type="match status" value="1"/>
</dbReference>
<dbReference type="InterPro" id="IPR036052">
    <property type="entry name" value="TrpB-like_PALP_sf"/>
</dbReference>
<sequence>MNLNVFSGKNALKDFYDPDKAPPVALVELPSHPFESDGVEIYAKMLNLLPAANVKSLPALNMLLRAVESGQINEDTKRIIEWSSGNTAISLAIISRIYGLANVSAYISNKNPEAKMQLLRFFVSIAPVTHSAVHVSLGTGNAPRSSVAQLKLIQMTSTAEYVLPLSMEDKRTATIHHNISAAAFQNPEAHIRWTGPQLHKQLPDMSVFAAGLGTAGTITGVGTYLKSVNPGIVNIGVFTAPNDKVPGPRPIDLAPPPADMDLPWKDVIDEAEFATSLDSYQASLELCRQGLLVGPSSGLALTGLYHFLEKTKASGGLDRLRGRDGKIKCAFICCDQPFQYIGEYFDKLPPNLFPKIVNEELLGVDQYPYGSSWTISPEEAYNKINALAAVLDLRDSDDFDNVRISGSINLDLRCKEESNPFRSPPILRRQWLELEGNLHAGDSKFGPKLFGKIVIVNSYNGHTAVIASSVLRKKGVEAYAVRDGFDFATGDLKCILEYGKRSPKYMIQVSRIDFESGKTNVFEYAKPERCGIQ</sequence>
<dbReference type="InterPro" id="IPR001763">
    <property type="entry name" value="Rhodanese-like_dom"/>
</dbReference>
<dbReference type="PANTHER" id="PTHR10314">
    <property type="entry name" value="CYSTATHIONINE BETA-SYNTHASE"/>
    <property type="match status" value="1"/>
</dbReference>
<dbReference type="Proteomes" id="UP000623467">
    <property type="component" value="Unassembled WGS sequence"/>
</dbReference>
<protein>
    <submittedName>
        <fullName evidence="2">Cysteine synthase B</fullName>
    </submittedName>
</protein>
<dbReference type="SUPFAM" id="SSF53686">
    <property type="entry name" value="Tryptophan synthase beta subunit-like PLP-dependent enzymes"/>
    <property type="match status" value="1"/>
</dbReference>
<dbReference type="InterPro" id="IPR001926">
    <property type="entry name" value="TrpB-like_PALP"/>
</dbReference>
<dbReference type="AlphaFoldDB" id="A0A8H6ZH18"/>
<evidence type="ECO:0000313" key="2">
    <source>
        <dbReference type="EMBL" id="KAF7375455.1"/>
    </source>
</evidence>
<proteinExistence type="predicted"/>
<dbReference type="SUPFAM" id="SSF52821">
    <property type="entry name" value="Rhodanese/Cell cycle control phosphatase"/>
    <property type="match status" value="1"/>
</dbReference>
<accession>A0A8H6ZH18</accession>
<gene>
    <name evidence="2" type="ORF">MSAN_00433400</name>
</gene>
<dbReference type="CDD" id="cd00158">
    <property type="entry name" value="RHOD"/>
    <property type="match status" value="1"/>
</dbReference>
<evidence type="ECO:0000259" key="1">
    <source>
        <dbReference type="PROSITE" id="PS50206"/>
    </source>
</evidence>
<dbReference type="Pfam" id="PF00581">
    <property type="entry name" value="Rhodanese"/>
    <property type="match status" value="1"/>
</dbReference>
<reference evidence="2" key="1">
    <citation type="submission" date="2020-05" db="EMBL/GenBank/DDBJ databases">
        <title>Mycena genomes resolve the evolution of fungal bioluminescence.</title>
        <authorList>
            <person name="Tsai I.J."/>
        </authorList>
    </citation>
    <scope>NUCLEOTIDE SEQUENCE</scope>
    <source>
        <strain evidence="2">160909Yilan</strain>
    </source>
</reference>